<dbReference type="AlphaFoldDB" id="A0A9W2XY58"/>
<dbReference type="PANTHER" id="PTHR47331">
    <property type="entry name" value="PHD-TYPE DOMAIN-CONTAINING PROTEIN"/>
    <property type="match status" value="1"/>
</dbReference>
<dbReference type="InterPro" id="IPR005312">
    <property type="entry name" value="DUF1759"/>
</dbReference>
<dbReference type="PANTHER" id="PTHR47331:SF5">
    <property type="entry name" value="RIBONUCLEASE H"/>
    <property type="match status" value="1"/>
</dbReference>
<dbReference type="GeneID" id="129604449"/>
<evidence type="ECO:0000256" key="1">
    <source>
        <dbReference type="SAM" id="MobiDB-lite"/>
    </source>
</evidence>
<dbReference type="Pfam" id="PF03564">
    <property type="entry name" value="DUF1759"/>
    <property type="match status" value="1"/>
</dbReference>
<accession>A0A9W2XY58</accession>
<dbReference type="RefSeq" id="XP_055366714.1">
    <property type="nucleotide sequence ID" value="XM_055510739.1"/>
</dbReference>
<feature type="compositionally biased region" description="Basic and acidic residues" evidence="1">
    <location>
        <begin position="657"/>
        <end position="672"/>
    </location>
</feature>
<dbReference type="GO" id="GO:0008270">
    <property type="term" value="F:zinc ion binding"/>
    <property type="evidence" value="ECO:0007669"/>
    <property type="project" value="InterPro"/>
</dbReference>
<dbReference type="Proteomes" id="UP000515150">
    <property type="component" value="Chromosome 1"/>
</dbReference>
<reference evidence="4" key="1">
    <citation type="submission" date="2025-08" db="UniProtKB">
        <authorList>
            <consortium name="RefSeq"/>
        </authorList>
    </citation>
    <scope>IDENTIFICATION</scope>
</reference>
<dbReference type="KEGG" id="bspl:129604449"/>
<proteinExistence type="predicted"/>
<dbReference type="InterPro" id="IPR001878">
    <property type="entry name" value="Znf_CCHC"/>
</dbReference>
<feature type="region of interest" description="Disordered" evidence="1">
    <location>
        <begin position="657"/>
        <end position="697"/>
    </location>
</feature>
<protein>
    <submittedName>
        <fullName evidence="4">Uncharacterized protein LOC129604449</fullName>
    </submittedName>
</protein>
<dbReference type="SMART" id="SM00343">
    <property type="entry name" value="ZnF_C2HC"/>
    <property type="match status" value="2"/>
</dbReference>
<evidence type="ECO:0000259" key="2">
    <source>
        <dbReference type="SMART" id="SM00343"/>
    </source>
</evidence>
<evidence type="ECO:0000313" key="4">
    <source>
        <dbReference type="RefSeq" id="XP_055366714.1"/>
    </source>
</evidence>
<dbReference type="Gene3D" id="4.10.60.10">
    <property type="entry name" value="Zinc finger, CCHC-type"/>
    <property type="match status" value="1"/>
</dbReference>
<feature type="region of interest" description="Disordered" evidence="1">
    <location>
        <begin position="242"/>
        <end position="270"/>
    </location>
</feature>
<name>A0A9W2XY58_BETSP</name>
<sequence>MSQASKDTESALAGLEQEVDQSDVPQPTTISKEPRRSERARTLTEKGKELQKEKLEVLLLRFDSIYERWRALTKVAKKSEMSQDPSEILQEHISSVQKEASELNNIYDDYRRIDSPAHDMRRKMDNCTSITEVVVQNAQLQIQGREEQIIWPNAKSVFASSISSVSPPASSRSKINSLRSDTSSVKRQEAAAEYAATQAVLKIMAEQESYQEKLQKLEVEEKLIIAEQEAAALACHLQAEKEETERRIEREKRKSALQRKQQEENAARRRSVENLKRELERLEELKRLNAAKAKLQVYDEHENDQVKGFAANSAELPIVMQTVSQIKQEPQPPRVVFSNSSPTQNETGALVKVLAEAMSANRLPIPEPTVFCGDPLRFVHWKASFKTLIEQKNIPTSEKIFFLQRYVGGAAREALEGYFLIGSEESYEAAWKLLSERYGHPFVIAKAFRDKLYSWPKVAAKESAEFRKFVDFLRSCECAMAHNESLNVLDDGLENQKLAAKLPDWLSTRWNRKATEYQLEHGRFPKFSYFVTFLSLEASIACNPITSYQALRQTESDKVRIKNQTLVTPKTQTIGSKIFTTNTSERNRVTCLFCEKVGHGVQKCFKLLDKAVADRVKFIRSENLCFGCLSIGHQSKKCTNRMVCEVCSKRHPTCLHEDRSNREQGAKREQFKGRVSTKESAQPSVSNESTSNRVVQDGKSVQTSAIVPVYVSSPKDPNKEVLVYALLDSQ</sequence>
<feature type="compositionally biased region" description="Polar residues" evidence="1">
    <location>
        <begin position="678"/>
        <end position="697"/>
    </location>
</feature>
<organism evidence="3 4">
    <name type="scientific">Betta splendens</name>
    <name type="common">Siamese fighting fish</name>
    <dbReference type="NCBI Taxonomy" id="158456"/>
    <lineage>
        <taxon>Eukaryota</taxon>
        <taxon>Metazoa</taxon>
        <taxon>Chordata</taxon>
        <taxon>Craniata</taxon>
        <taxon>Vertebrata</taxon>
        <taxon>Euteleostomi</taxon>
        <taxon>Actinopterygii</taxon>
        <taxon>Neopterygii</taxon>
        <taxon>Teleostei</taxon>
        <taxon>Neoteleostei</taxon>
        <taxon>Acanthomorphata</taxon>
        <taxon>Anabantaria</taxon>
        <taxon>Anabantiformes</taxon>
        <taxon>Anabantoidei</taxon>
        <taxon>Osphronemidae</taxon>
        <taxon>Betta</taxon>
    </lineage>
</organism>
<dbReference type="OrthoDB" id="8046937at2759"/>
<gene>
    <name evidence="4" type="primary">LOC129604449</name>
</gene>
<feature type="domain" description="CCHC-type" evidence="2">
    <location>
        <begin position="590"/>
        <end position="606"/>
    </location>
</feature>
<evidence type="ECO:0000313" key="3">
    <source>
        <dbReference type="Proteomes" id="UP000515150"/>
    </source>
</evidence>
<dbReference type="GO" id="GO:0003676">
    <property type="term" value="F:nucleic acid binding"/>
    <property type="evidence" value="ECO:0007669"/>
    <property type="project" value="InterPro"/>
</dbReference>
<keyword evidence="3" id="KW-1185">Reference proteome</keyword>
<feature type="domain" description="CCHC-type" evidence="2">
    <location>
        <begin position="624"/>
        <end position="640"/>
    </location>
</feature>
<feature type="region of interest" description="Disordered" evidence="1">
    <location>
        <begin position="1"/>
        <end position="47"/>
    </location>
</feature>
<feature type="compositionally biased region" description="Basic and acidic residues" evidence="1">
    <location>
        <begin position="32"/>
        <end position="47"/>
    </location>
</feature>